<evidence type="ECO:0000313" key="1">
    <source>
        <dbReference type="EMBL" id="MDN3712083.1"/>
    </source>
</evidence>
<accession>A0ABT8D5L8</accession>
<dbReference type="RefSeq" id="WP_377683708.1">
    <property type="nucleotide sequence ID" value="NZ_JBHMDZ010000002.1"/>
</dbReference>
<proteinExistence type="predicted"/>
<evidence type="ECO:0000313" key="2">
    <source>
        <dbReference type="Proteomes" id="UP001243846"/>
    </source>
</evidence>
<keyword evidence="2" id="KW-1185">Reference proteome</keyword>
<name>A0ABT8D5L8_9RHOB</name>
<organism evidence="1 2">
    <name type="scientific">Paracoccus cavernae</name>
    <dbReference type="NCBI Taxonomy" id="1571207"/>
    <lineage>
        <taxon>Bacteria</taxon>
        <taxon>Pseudomonadati</taxon>
        <taxon>Pseudomonadota</taxon>
        <taxon>Alphaproteobacteria</taxon>
        <taxon>Rhodobacterales</taxon>
        <taxon>Paracoccaceae</taxon>
        <taxon>Paracoccus</taxon>
    </lineage>
</organism>
<protein>
    <submittedName>
        <fullName evidence="1">DUF4177 domain-containing protein</fullName>
    </submittedName>
</protein>
<sequence length="121" mass="12676">MSFEYSVIPAPDRGEKARGAKTPSDRFSIAFTTTLNEMAAEGWEYIRAETLPSEERSGLTGRTTVYHNVLVFRRPLAGAPVAAASARPFSQPMQAVTPAAVAAPAPVAAPAAAAAKDDEAS</sequence>
<reference evidence="2" key="1">
    <citation type="journal article" date="2019" name="Int. J. Syst. Evol. Microbiol.">
        <title>The Global Catalogue of Microorganisms (GCM) 10K type strain sequencing project: providing services to taxonomists for standard genome sequencing and annotation.</title>
        <authorList>
            <consortium name="The Broad Institute Genomics Platform"/>
            <consortium name="The Broad Institute Genome Sequencing Center for Infectious Disease"/>
            <person name="Wu L."/>
            <person name="Ma J."/>
        </authorList>
    </citation>
    <scope>NUCLEOTIDE SEQUENCE [LARGE SCALE GENOMIC DNA]</scope>
    <source>
        <strain evidence="2">CECT 8482</strain>
    </source>
</reference>
<dbReference type="Proteomes" id="UP001243846">
    <property type="component" value="Unassembled WGS sequence"/>
</dbReference>
<dbReference type="EMBL" id="JAUFRC010000001">
    <property type="protein sequence ID" value="MDN3712083.1"/>
    <property type="molecule type" value="Genomic_DNA"/>
</dbReference>
<gene>
    <name evidence="1" type="ORF">QWZ10_10280</name>
</gene>
<comment type="caution">
    <text evidence="1">The sequence shown here is derived from an EMBL/GenBank/DDBJ whole genome shotgun (WGS) entry which is preliminary data.</text>
</comment>